<dbReference type="PROSITE" id="PS51257">
    <property type="entry name" value="PROKAR_LIPOPROTEIN"/>
    <property type="match status" value="1"/>
</dbReference>
<accession>A0ABZ2KLG9</accession>
<name>A0ABZ2KLG9_9BACT</name>
<evidence type="ECO:0000313" key="1">
    <source>
        <dbReference type="EMBL" id="WXA98914.1"/>
    </source>
</evidence>
<dbReference type="EMBL" id="CP089982">
    <property type="protein sequence ID" value="WXA98914.1"/>
    <property type="molecule type" value="Genomic_DNA"/>
</dbReference>
<dbReference type="RefSeq" id="WP_394849537.1">
    <property type="nucleotide sequence ID" value="NZ_CP089982.1"/>
</dbReference>
<sequence length="184" mass="20514">MRRHLGFVLALVALAGCQRQKSEEPDAATPVAAPPVLVREVPDASLDASDDAQTNHDADSGSEVAWICVPPWRGSYPECSKGAMSSEEEMRSCLREHPYDPKYIPRFRIASGRWVNVSAKRWTCILISKTEKVRFTLDTRASWDVSVPPDCASGILDVAKPNFYGAFWTECSKRQRKDDVLVSE</sequence>
<keyword evidence="2" id="KW-1185">Reference proteome</keyword>
<gene>
    <name evidence="1" type="ORF">LZC95_19085</name>
</gene>
<protein>
    <submittedName>
        <fullName evidence="1">Uncharacterized protein</fullName>
    </submittedName>
</protein>
<organism evidence="1 2">
    <name type="scientific">Pendulispora brunnea</name>
    <dbReference type="NCBI Taxonomy" id="2905690"/>
    <lineage>
        <taxon>Bacteria</taxon>
        <taxon>Pseudomonadati</taxon>
        <taxon>Myxococcota</taxon>
        <taxon>Myxococcia</taxon>
        <taxon>Myxococcales</taxon>
        <taxon>Sorangiineae</taxon>
        <taxon>Pendulisporaceae</taxon>
        <taxon>Pendulispora</taxon>
    </lineage>
</organism>
<proteinExistence type="predicted"/>
<dbReference type="Proteomes" id="UP001379533">
    <property type="component" value="Chromosome"/>
</dbReference>
<reference evidence="1 2" key="1">
    <citation type="submission" date="2021-12" db="EMBL/GenBank/DDBJ databases">
        <title>Discovery of the Pendulisporaceae a myxobacterial family with distinct sporulation behavior and unique specialized metabolism.</title>
        <authorList>
            <person name="Garcia R."/>
            <person name="Popoff A."/>
            <person name="Bader C.D."/>
            <person name="Loehr J."/>
            <person name="Walesch S."/>
            <person name="Walt C."/>
            <person name="Boldt J."/>
            <person name="Bunk B."/>
            <person name="Haeckl F.J.F.P.J."/>
            <person name="Gunesch A.P."/>
            <person name="Birkelbach J."/>
            <person name="Nuebel U."/>
            <person name="Pietschmann T."/>
            <person name="Bach T."/>
            <person name="Mueller R."/>
        </authorList>
    </citation>
    <scope>NUCLEOTIDE SEQUENCE [LARGE SCALE GENOMIC DNA]</scope>
    <source>
        <strain evidence="1 2">MSr12523</strain>
    </source>
</reference>
<evidence type="ECO:0000313" key="2">
    <source>
        <dbReference type="Proteomes" id="UP001379533"/>
    </source>
</evidence>